<dbReference type="Pfam" id="PF13359">
    <property type="entry name" value="DDE_Tnp_4"/>
    <property type="match status" value="1"/>
</dbReference>
<dbReference type="OrthoDB" id="2668416at2759"/>
<sequence length="524" mass="60115">MPVKVSSRKFKPLVEKSSLSVPTRKIGESNSELQNYLETLQDSDVLLSTSCLTLSPTERQVMIKHSVTYGDIKFYKLDTPFDVLEALLKQEYLHFTYHRAAHLREYSSNGEKAQFDTIVDRQRAKMAGEENYPQLLMTILEFMGWEDNTTFGRIRLLRLMETLTQLLNRRRRRRRFHPYWTFPRPVESWFEIHMHQRNFPEAFFRRHLRMGRDSFDNLLTLLRGYVQRENTRFRDCIPPEKVLAIGLYRIAHGGSHDNTALAMNVGKTTVHEAFRDVVNALYDIRNDFIKLPVTVDETAASIGTFEHLSMLPNIAGAIDGSHIKIRAPRESAVDYFSRYQQHDVVVQAVVNGRKLFIDVAAGFPGSLHDARVLRNSSIYQKAENGDILTAGPMYLIGADEIQPYLVGDSAYPLSPWLQKPYPEGTRDPGEIRFNKELSSARVVVECAFGILKSRWRILDAIEERNIAAVSKIIVACAVLHNFCILAGDEWDEDDFNDDDDNGSNNNDDVLRDGDDIRELLKNNL</sequence>
<comment type="similarity">
    <text evidence="3">Belongs to the HARBI1 family.</text>
</comment>
<comment type="cofactor">
    <cofactor evidence="1">
        <name>a divalent metal cation</name>
        <dbReference type="ChEBI" id="CHEBI:60240"/>
    </cofactor>
</comment>
<dbReference type="AlphaFoldDB" id="A0A2B4RB37"/>
<dbReference type="GO" id="GO:0004518">
    <property type="term" value="F:nuclease activity"/>
    <property type="evidence" value="ECO:0007669"/>
    <property type="project" value="UniProtKB-KW"/>
</dbReference>
<comment type="caution">
    <text evidence="9">The sequence shown here is derived from an EMBL/GenBank/DDBJ whole genome shotgun (WGS) entry which is preliminary data.</text>
</comment>
<dbReference type="Proteomes" id="UP000225706">
    <property type="component" value="Unassembled WGS sequence"/>
</dbReference>
<evidence type="ECO:0000256" key="3">
    <source>
        <dbReference type="ARBA" id="ARBA00006958"/>
    </source>
</evidence>
<comment type="subcellular location">
    <subcellularLocation>
        <location evidence="2">Nucleus</location>
    </subcellularLocation>
</comment>
<protein>
    <submittedName>
        <fullName evidence="9">Putative nuclease HARBI1</fullName>
    </submittedName>
</protein>
<dbReference type="PANTHER" id="PTHR22930:SF85">
    <property type="entry name" value="GH03217P-RELATED"/>
    <property type="match status" value="1"/>
</dbReference>
<evidence type="ECO:0000256" key="5">
    <source>
        <dbReference type="ARBA" id="ARBA00022723"/>
    </source>
</evidence>
<dbReference type="EMBL" id="LSMT01000978">
    <property type="protein sequence ID" value="PFX13432.1"/>
    <property type="molecule type" value="Genomic_DNA"/>
</dbReference>
<evidence type="ECO:0000256" key="2">
    <source>
        <dbReference type="ARBA" id="ARBA00004123"/>
    </source>
</evidence>
<accession>A0A2B4RB37</accession>
<evidence type="ECO:0000313" key="9">
    <source>
        <dbReference type="EMBL" id="PFX13432.1"/>
    </source>
</evidence>
<keyword evidence="4" id="KW-0540">Nuclease</keyword>
<evidence type="ECO:0000256" key="4">
    <source>
        <dbReference type="ARBA" id="ARBA00022722"/>
    </source>
</evidence>
<evidence type="ECO:0000256" key="1">
    <source>
        <dbReference type="ARBA" id="ARBA00001968"/>
    </source>
</evidence>
<dbReference type="InterPro" id="IPR027806">
    <property type="entry name" value="HARBI1_dom"/>
</dbReference>
<gene>
    <name evidence="9" type="primary">HARBI1</name>
    <name evidence="9" type="ORF">AWC38_SpisGene22478</name>
</gene>
<evidence type="ECO:0000259" key="8">
    <source>
        <dbReference type="Pfam" id="PF13359"/>
    </source>
</evidence>
<keyword evidence="10" id="KW-1185">Reference proteome</keyword>
<name>A0A2B4RB37_STYPI</name>
<feature type="domain" description="DDE Tnp4" evidence="8">
    <location>
        <begin position="318"/>
        <end position="481"/>
    </location>
</feature>
<evidence type="ECO:0000313" key="10">
    <source>
        <dbReference type="Proteomes" id="UP000225706"/>
    </source>
</evidence>
<keyword evidence="6" id="KW-0378">Hydrolase</keyword>
<dbReference type="InterPro" id="IPR045249">
    <property type="entry name" value="HARBI1-like"/>
</dbReference>
<dbReference type="GO" id="GO:0016787">
    <property type="term" value="F:hydrolase activity"/>
    <property type="evidence" value="ECO:0007669"/>
    <property type="project" value="UniProtKB-KW"/>
</dbReference>
<keyword evidence="5" id="KW-0479">Metal-binding</keyword>
<dbReference type="PANTHER" id="PTHR22930">
    <property type="match status" value="1"/>
</dbReference>
<reference evidence="10" key="1">
    <citation type="journal article" date="2017" name="bioRxiv">
        <title>Comparative analysis of the genomes of Stylophora pistillata and Acropora digitifera provides evidence for extensive differences between species of corals.</title>
        <authorList>
            <person name="Voolstra C.R."/>
            <person name="Li Y."/>
            <person name="Liew Y.J."/>
            <person name="Baumgarten S."/>
            <person name="Zoccola D."/>
            <person name="Flot J.-F."/>
            <person name="Tambutte S."/>
            <person name="Allemand D."/>
            <person name="Aranda M."/>
        </authorList>
    </citation>
    <scope>NUCLEOTIDE SEQUENCE [LARGE SCALE GENOMIC DNA]</scope>
</reference>
<dbReference type="GO" id="GO:0046872">
    <property type="term" value="F:metal ion binding"/>
    <property type="evidence" value="ECO:0007669"/>
    <property type="project" value="UniProtKB-KW"/>
</dbReference>
<evidence type="ECO:0000256" key="6">
    <source>
        <dbReference type="ARBA" id="ARBA00022801"/>
    </source>
</evidence>
<keyword evidence="7" id="KW-0539">Nucleus</keyword>
<evidence type="ECO:0000256" key="7">
    <source>
        <dbReference type="ARBA" id="ARBA00023242"/>
    </source>
</evidence>
<dbReference type="GO" id="GO:0005634">
    <property type="term" value="C:nucleus"/>
    <property type="evidence" value="ECO:0007669"/>
    <property type="project" value="UniProtKB-SubCell"/>
</dbReference>
<organism evidence="9 10">
    <name type="scientific">Stylophora pistillata</name>
    <name type="common">Smooth cauliflower coral</name>
    <dbReference type="NCBI Taxonomy" id="50429"/>
    <lineage>
        <taxon>Eukaryota</taxon>
        <taxon>Metazoa</taxon>
        <taxon>Cnidaria</taxon>
        <taxon>Anthozoa</taxon>
        <taxon>Hexacorallia</taxon>
        <taxon>Scleractinia</taxon>
        <taxon>Astrocoeniina</taxon>
        <taxon>Pocilloporidae</taxon>
        <taxon>Stylophora</taxon>
    </lineage>
</organism>
<proteinExistence type="inferred from homology"/>